<gene>
    <name evidence="2" type="ORF">K504DRAFT_454085</name>
</gene>
<feature type="region of interest" description="Disordered" evidence="1">
    <location>
        <begin position="76"/>
        <end position="128"/>
    </location>
</feature>
<evidence type="ECO:0000313" key="3">
    <source>
        <dbReference type="Proteomes" id="UP000799428"/>
    </source>
</evidence>
<sequence length="258" mass="26559">MSAMESLGSAPMTGPATTLAASVNAHLVTGIPTRDSPCAQGFEDDGTREGLTLFPTTLTIDAMWSMVIEVESTATGLETPTSTQEDYAWPTNESDGLGHHFESGATGYHETSQTIEGIPRTTSPPVAPPMVVVNGDTLRPRPMTSVIIGTVTLIPGGSTAIVSDEPSATRINVDSSGHAVVVIGGSTSTIQIPATIGGQSLLPGGGPITAGSGFHASTISINVAGETIAVISRRTNDDTSNSQQGKLSNSTTSRQWPW</sequence>
<keyword evidence="3" id="KW-1185">Reference proteome</keyword>
<dbReference type="EMBL" id="MU005768">
    <property type="protein sequence ID" value="KAF2711075.1"/>
    <property type="molecule type" value="Genomic_DNA"/>
</dbReference>
<evidence type="ECO:0000313" key="2">
    <source>
        <dbReference type="EMBL" id="KAF2711075.1"/>
    </source>
</evidence>
<organism evidence="2 3">
    <name type="scientific">Pleomassaria siparia CBS 279.74</name>
    <dbReference type="NCBI Taxonomy" id="1314801"/>
    <lineage>
        <taxon>Eukaryota</taxon>
        <taxon>Fungi</taxon>
        <taxon>Dikarya</taxon>
        <taxon>Ascomycota</taxon>
        <taxon>Pezizomycotina</taxon>
        <taxon>Dothideomycetes</taxon>
        <taxon>Pleosporomycetidae</taxon>
        <taxon>Pleosporales</taxon>
        <taxon>Pleomassariaceae</taxon>
        <taxon>Pleomassaria</taxon>
    </lineage>
</organism>
<dbReference type="AlphaFoldDB" id="A0A6G1KEV1"/>
<proteinExistence type="predicted"/>
<name>A0A6G1KEV1_9PLEO</name>
<feature type="region of interest" description="Disordered" evidence="1">
    <location>
        <begin position="234"/>
        <end position="258"/>
    </location>
</feature>
<protein>
    <submittedName>
        <fullName evidence="2">Uncharacterized protein</fullName>
    </submittedName>
</protein>
<dbReference type="Proteomes" id="UP000799428">
    <property type="component" value="Unassembled WGS sequence"/>
</dbReference>
<reference evidence="2" key="1">
    <citation type="journal article" date="2020" name="Stud. Mycol.">
        <title>101 Dothideomycetes genomes: a test case for predicting lifestyles and emergence of pathogens.</title>
        <authorList>
            <person name="Haridas S."/>
            <person name="Albert R."/>
            <person name="Binder M."/>
            <person name="Bloem J."/>
            <person name="Labutti K."/>
            <person name="Salamov A."/>
            <person name="Andreopoulos B."/>
            <person name="Baker S."/>
            <person name="Barry K."/>
            <person name="Bills G."/>
            <person name="Bluhm B."/>
            <person name="Cannon C."/>
            <person name="Castanera R."/>
            <person name="Culley D."/>
            <person name="Daum C."/>
            <person name="Ezra D."/>
            <person name="Gonzalez J."/>
            <person name="Henrissat B."/>
            <person name="Kuo A."/>
            <person name="Liang C."/>
            <person name="Lipzen A."/>
            <person name="Lutzoni F."/>
            <person name="Magnuson J."/>
            <person name="Mondo S."/>
            <person name="Nolan M."/>
            <person name="Ohm R."/>
            <person name="Pangilinan J."/>
            <person name="Park H.-J."/>
            <person name="Ramirez L."/>
            <person name="Alfaro M."/>
            <person name="Sun H."/>
            <person name="Tritt A."/>
            <person name="Yoshinaga Y."/>
            <person name="Zwiers L.-H."/>
            <person name="Turgeon B."/>
            <person name="Goodwin S."/>
            <person name="Spatafora J."/>
            <person name="Crous P."/>
            <person name="Grigoriev I."/>
        </authorList>
    </citation>
    <scope>NUCLEOTIDE SEQUENCE</scope>
    <source>
        <strain evidence="2">CBS 279.74</strain>
    </source>
</reference>
<feature type="compositionally biased region" description="Polar residues" evidence="1">
    <location>
        <begin position="109"/>
        <end position="124"/>
    </location>
</feature>
<feature type="compositionally biased region" description="Polar residues" evidence="1">
    <location>
        <begin position="76"/>
        <end position="85"/>
    </location>
</feature>
<accession>A0A6G1KEV1</accession>
<evidence type="ECO:0000256" key="1">
    <source>
        <dbReference type="SAM" id="MobiDB-lite"/>
    </source>
</evidence>
<dbReference type="OrthoDB" id="3944128at2759"/>
<feature type="compositionally biased region" description="Polar residues" evidence="1">
    <location>
        <begin position="238"/>
        <end position="258"/>
    </location>
</feature>